<dbReference type="GO" id="GO:0004180">
    <property type="term" value="F:carboxypeptidase activity"/>
    <property type="evidence" value="ECO:0007669"/>
    <property type="project" value="UniProtKB-KW"/>
</dbReference>
<evidence type="ECO:0000256" key="2">
    <source>
        <dbReference type="SAM" id="SignalP"/>
    </source>
</evidence>
<dbReference type="GO" id="GO:0006508">
    <property type="term" value="P:proteolysis"/>
    <property type="evidence" value="ECO:0007669"/>
    <property type="project" value="InterPro"/>
</dbReference>
<dbReference type="PANTHER" id="PTHR34385">
    <property type="entry name" value="D-ALANYL-D-ALANINE CARBOXYPEPTIDASE"/>
    <property type="match status" value="1"/>
</dbReference>
<dbReference type="RefSeq" id="WP_091792004.1">
    <property type="nucleotide sequence ID" value="NZ_FNAF01000008.1"/>
</dbReference>
<dbReference type="SUPFAM" id="SSF55166">
    <property type="entry name" value="Hedgehog/DD-peptidase"/>
    <property type="match status" value="1"/>
</dbReference>
<feature type="compositionally biased region" description="Low complexity" evidence="1">
    <location>
        <begin position="372"/>
        <end position="383"/>
    </location>
</feature>
<dbReference type="AlphaFoldDB" id="A0A1G6Y2Q1"/>
<keyword evidence="4" id="KW-0378">Hydrolase</keyword>
<dbReference type="OrthoDB" id="9816096at2"/>
<feature type="region of interest" description="Disordered" evidence="1">
    <location>
        <begin position="351"/>
        <end position="396"/>
    </location>
</feature>
<dbReference type="Pfam" id="PF02557">
    <property type="entry name" value="VanY"/>
    <property type="match status" value="1"/>
</dbReference>
<feature type="signal peptide" evidence="2">
    <location>
        <begin position="1"/>
        <end position="23"/>
    </location>
</feature>
<feature type="chain" id="PRO_5038706444" evidence="2">
    <location>
        <begin position="24"/>
        <end position="396"/>
    </location>
</feature>
<keyword evidence="2" id="KW-0732">Signal</keyword>
<dbReference type="Proteomes" id="UP000198995">
    <property type="component" value="Unassembled WGS sequence"/>
</dbReference>
<dbReference type="InterPro" id="IPR052179">
    <property type="entry name" value="DD-CPase-like"/>
</dbReference>
<name>A0A1G6Y2Q1_PEPNI</name>
<dbReference type="InterPro" id="IPR058193">
    <property type="entry name" value="VanY/YodJ_core_dom"/>
</dbReference>
<feature type="domain" description="D-alanyl-D-alanine carboxypeptidase-like core" evidence="3">
    <location>
        <begin position="61"/>
        <end position="190"/>
    </location>
</feature>
<evidence type="ECO:0000256" key="1">
    <source>
        <dbReference type="SAM" id="MobiDB-lite"/>
    </source>
</evidence>
<reference evidence="4 5" key="1">
    <citation type="submission" date="2016-10" db="EMBL/GenBank/DDBJ databases">
        <authorList>
            <person name="de Groot N.N."/>
        </authorList>
    </citation>
    <scope>NUCLEOTIDE SEQUENCE [LARGE SCALE GENOMIC DNA]</scope>
    <source>
        <strain evidence="4 5">DSM 20475</strain>
    </source>
</reference>
<evidence type="ECO:0000259" key="3">
    <source>
        <dbReference type="Pfam" id="PF02557"/>
    </source>
</evidence>
<dbReference type="STRING" id="2741.SAMN04489866_10848"/>
<sequence>MKHHALTALGLVLALVFSTPVMATAAPLPDKALVVDGILLINKTYPIGPDYDPIPNAPDNKQLLPEAQKAFNEMRSAAQREAGLNLFVLSGYRNYAYQQWLYNSYRANVGDYADTFSAKPGMSEHQSGLAADIGDLRYPGATLEVTFENTDAGQWLAANAPRFGFILRFPKGQEGVTGYQYEPWHFRYVGRETAQRMTAAGVPTLEAWLGIDPSAGRAVGYHKIGNVLVNRLPAPLGGYLINGYHYYKLRDLAQALSGTAAAFSVDYDADSREIILQRTPFASSEETIAGETGMPCRSALMDDIRVRVDGGAFSLSRAVIDGFSYIKLRDLAGPLGFKVDWQEAPPTVLLTTPEKPLAEPDKQFAGQGEQGPSESAAPVEAPATSDPAPSAGRTVG</sequence>
<dbReference type="InterPro" id="IPR003709">
    <property type="entry name" value="VanY-like_core_dom"/>
</dbReference>
<evidence type="ECO:0000313" key="4">
    <source>
        <dbReference type="EMBL" id="SDD84007.1"/>
    </source>
</evidence>
<dbReference type="InterPro" id="IPR009045">
    <property type="entry name" value="Zn_M74/Hedgehog-like"/>
</dbReference>
<keyword evidence="4" id="KW-0645">Protease</keyword>
<accession>A0A1G6Y2Q1</accession>
<proteinExistence type="predicted"/>
<dbReference type="PANTHER" id="PTHR34385:SF1">
    <property type="entry name" value="PEPTIDOGLYCAN L-ALANYL-D-GLUTAMATE ENDOPEPTIDASE CWLK"/>
    <property type="match status" value="1"/>
</dbReference>
<keyword evidence="5" id="KW-1185">Reference proteome</keyword>
<dbReference type="CDD" id="cd14852">
    <property type="entry name" value="LD-carboxypeptidase"/>
    <property type="match status" value="1"/>
</dbReference>
<dbReference type="EMBL" id="FNAF01000008">
    <property type="protein sequence ID" value="SDD84007.1"/>
    <property type="molecule type" value="Genomic_DNA"/>
</dbReference>
<dbReference type="Gene3D" id="3.30.1380.10">
    <property type="match status" value="1"/>
</dbReference>
<evidence type="ECO:0000313" key="5">
    <source>
        <dbReference type="Proteomes" id="UP000198995"/>
    </source>
</evidence>
<protein>
    <submittedName>
        <fullName evidence="4">LD-carboxypeptidase LdcB, LAS superfamily</fullName>
    </submittedName>
</protein>
<organism evidence="4 5">
    <name type="scientific">Peptococcus niger</name>
    <dbReference type="NCBI Taxonomy" id="2741"/>
    <lineage>
        <taxon>Bacteria</taxon>
        <taxon>Bacillati</taxon>
        <taxon>Bacillota</taxon>
        <taxon>Clostridia</taxon>
        <taxon>Eubacteriales</taxon>
        <taxon>Peptococcaceae</taxon>
        <taxon>Peptococcus</taxon>
    </lineage>
</organism>
<keyword evidence="4" id="KW-0121">Carboxypeptidase</keyword>
<gene>
    <name evidence="4" type="ORF">SAMN04489866_10848</name>
</gene>